<sequence length="57" mass="6339">MRQLHLKQQLIATHSVTKSPFISFTGCEACGNFYAFDQPGEKDEPGVSTPVLCRTRP</sequence>
<dbReference type="EMBL" id="CABWMH010000003">
    <property type="protein sequence ID" value="VXB09415.1"/>
    <property type="molecule type" value="Genomic_DNA"/>
</dbReference>
<dbReference type="AlphaFoldDB" id="A0AAX3J0W6"/>
<reference evidence="1 2" key="1">
    <citation type="submission" date="2019-10" db="EMBL/GenBank/DDBJ databases">
        <authorList>
            <person name="Karimi E."/>
        </authorList>
    </citation>
    <scope>NUCLEOTIDE SEQUENCE [LARGE SCALE GENOMIC DNA]</scope>
    <source>
        <strain evidence="1">Pantoea sp. 111</strain>
    </source>
</reference>
<evidence type="ECO:0000313" key="2">
    <source>
        <dbReference type="Proteomes" id="UP000433737"/>
    </source>
</evidence>
<dbReference type="Proteomes" id="UP000433737">
    <property type="component" value="Unassembled WGS sequence"/>
</dbReference>
<protein>
    <submittedName>
        <fullName evidence="1">Uncharacterized protein</fullName>
    </submittedName>
</protein>
<accession>A0AAX3J0W6</accession>
<name>A0AAX3J0W6_9GAMM</name>
<proteinExistence type="predicted"/>
<evidence type="ECO:0000313" key="1">
    <source>
        <dbReference type="EMBL" id="VXB09415.1"/>
    </source>
</evidence>
<organism evidence="1 2">
    <name type="scientific">Pantoea brenneri</name>
    <dbReference type="NCBI Taxonomy" id="472694"/>
    <lineage>
        <taxon>Bacteria</taxon>
        <taxon>Pseudomonadati</taxon>
        <taxon>Pseudomonadota</taxon>
        <taxon>Gammaproteobacteria</taxon>
        <taxon>Enterobacterales</taxon>
        <taxon>Erwiniaceae</taxon>
        <taxon>Pantoea</taxon>
    </lineage>
</organism>
<comment type="caution">
    <text evidence="1">The sequence shown here is derived from an EMBL/GenBank/DDBJ whole genome shotgun (WGS) entry which is preliminary data.</text>
</comment>
<gene>
    <name evidence="1" type="ORF">PANT111_110003</name>
</gene>